<evidence type="ECO:0000256" key="2">
    <source>
        <dbReference type="ARBA" id="ARBA00022801"/>
    </source>
</evidence>
<comment type="caution">
    <text evidence="5">The sequence shown here is derived from an EMBL/GenBank/DDBJ whole genome shotgun (WGS) entry which is preliminary data.</text>
</comment>
<name>A0A1V2I4V2_9ACTN</name>
<dbReference type="PANTHER" id="PTHR10412">
    <property type="entry name" value="MANNOSYL-OLIGOSACCHARIDE GLUCOSIDASE"/>
    <property type="match status" value="1"/>
</dbReference>
<dbReference type="GO" id="GO:0004573">
    <property type="term" value="F:Glc3Man9GlcNAc2 oligosaccharide glucosidase activity"/>
    <property type="evidence" value="ECO:0007669"/>
    <property type="project" value="InterPro"/>
</dbReference>
<evidence type="ECO:0000256" key="3">
    <source>
        <dbReference type="ARBA" id="ARBA00023295"/>
    </source>
</evidence>
<dbReference type="Gene3D" id="1.50.10.10">
    <property type="match status" value="1"/>
</dbReference>
<keyword evidence="2" id="KW-0378">Hydrolase</keyword>
<evidence type="ECO:0000313" key="6">
    <source>
        <dbReference type="Proteomes" id="UP000188929"/>
    </source>
</evidence>
<organism evidence="5 6">
    <name type="scientific">Pseudofrankia asymbiotica</name>
    <dbReference type="NCBI Taxonomy" id="1834516"/>
    <lineage>
        <taxon>Bacteria</taxon>
        <taxon>Bacillati</taxon>
        <taxon>Actinomycetota</taxon>
        <taxon>Actinomycetes</taxon>
        <taxon>Frankiales</taxon>
        <taxon>Frankiaceae</taxon>
        <taxon>Pseudofrankia</taxon>
    </lineage>
</organism>
<accession>A0A1V2I4V2</accession>
<dbReference type="SUPFAM" id="SSF48208">
    <property type="entry name" value="Six-hairpin glycosidases"/>
    <property type="match status" value="1"/>
</dbReference>
<reference evidence="6" key="1">
    <citation type="submission" date="2016-10" db="EMBL/GenBank/DDBJ databases">
        <title>Frankia sp. NRRL B-16386 Genome sequencing.</title>
        <authorList>
            <person name="Ghodhbane-Gtari F."/>
            <person name="Swanson E."/>
            <person name="Gueddou A."/>
            <person name="Hezbri K."/>
            <person name="Ktari K."/>
            <person name="Nouioui I."/>
            <person name="Morris K."/>
            <person name="Simpson S."/>
            <person name="Abebe-Akele F."/>
            <person name="Thomas K."/>
            <person name="Gtari M."/>
            <person name="Tisa L.S."/>
        </authorList>
    </citation>
    <scope>NUCLEOTIDE SEQUENCE [LARGE SCALE GENOMIC DNA]</scope>
    <source>
        <strain evidence="6">NRRL B-16386</strain>
    </source>
</reference>
<feature type="domain" description="Mannosylglycerate hydrolase MGH1-like glycoside hydrolase" evidence="4">
    <location>
        <begin position="29"/>
        <end position="368"/>
    </location>
</feature>
<proteinExistence type="inferred from homology"/>
<protein>
    <recommendedName>
        <fullName evidence="4">Mannosylglycerate hydrolase MGH1-like glycoside hydrolase domain-containing protein</fullName>
    </recommendedName>
</protein>
<dbReference type="EMBL" id="MOMC01000058">
    <property type="protein sequence ID" value="ONH25689.1"/>
    <property type="molecule type" value="Genomic_DNA"/>
</dbReference>
<dbReference type="AlphaFoldDB" id="A0A1V2I4V2"/>
<dbReference type="GO" id="GO:0006487">
    <property type="term" value="P:protein N-linked glycosylation"/>
    <property type="evidence" value="ECO:0007669"/>
    <property type="project" value="TreeGrafter"/>
</dbReference>
<dbReference type="PANTHER" id="PTHR10412:SF11">
    <property type="entry name" value="MANNOSYL-OLIGOSACCHARIDE GLUCOSIDASE"/>
    <property type="match status" value="1"/>
</dbReference>
<gene>
    <name evidence="5" type="ORF">BL253_26980</name>
</gene>
<dbReference type="STRING" id="1834516.BL253_26980"/>
<evidence type="ECO:0000256" key="1">
    <source>
        <dbReference type="ARBA" id="ARBA00010833"/>
    </source>
</evidence>
<keyword evidence="3" id="KW-0326">Glycosidase</keyword>
<sequence length="388" mass="42291">MILGEVDGAAAVLERCWRDGYCVPNPDVYPHLWLWDSCFHSISWAALGDPRAAIELASCLDAQLPSGFVPHMRYAAPSEGSGPLTDRSSFTQPPIYAHAARVLTERGLSPVPGTLERIERALDYLWNHRMTADGLLFIVHPWESGSDDSPRFDDWIGRSAWSRLAFTIFDHQLVEATKFDEEGAAVWSREFVVAPAAINAFAAHAARELATLTGSQEWHRRADELAAAIDGLLWDGEQRHWVDQPIVGGGPSAALPTLDGLIPALVTPDPERARLALAQAEDAAGYGAPFGLRFVPAGHPRYQPEQYWRGPAWPQLNYMLYQAALRWEATTLADTIADASRRAALVSGFAEYWNPETGAGLGAIPQGWAALAAAYPAVPAQPEPPAAD</sequence>
<evidence type="ECO:0000259" key="4">
    <source>
        <dbReference type="Pfam" id="PF22422"/>
    </source>
</evidence>
<dbReference type="Pfam" id="PF22422">
    <property type="entry name" value="MGH1-like_GH"/>
    <property type="match status" value="1"/>
</dbReference>
<dbReference type="InterPro" id="IPR054491">
    <property type="entry name" value="MGH1-like_GH"/>
</dbReference>
<dbReference type="OrthoDB" id="9798687at2"/>
<keyword evidence="6" id="KW-1185">Reference proteome</keyword>
<evidence type="ECO:0000313" key="5">
    <source>
        <dbReference type="EMBL" id="ONH25689.1"/>
    </source>
</evidence>
<dbReference type="InterPro" id="IPR012341">
    <property type="entry name" value="6hp_glycosidase-like_sf"/>
</dbReference>
<dbReference type="GO" id="GO:0009311">
    <property type="term" value="P:oligosaccharide metabolic process"/>
    <property type="evidence" value="ECO:0007669"/>
    <property type="project" value="InterPro"/>
</dbReference>
<dbReference type="InterPro" id="IPR008928">
    <property type="entry name" value="6-hairpin_glycosidase_sf"/>
</dbReference>
<dbReference type="InterPro" id="IPR004888">
    <property type="entry name" value="Glycoside_hydrolase_63"/>
</dbReference>
<comment type="similarity">
    <text evidence="1">Belongs to the glycosyl hydrolase 63 family.</text>
</comment>
<dbReference type="Proteomes" id="UP000188929">
    <property type="component" value="Unassembled WGS sequence"/>
</dbReference>